<evidence type="ECO:0008006" key="4">
    <source>
        <dbReference type="Google" id="ProtNLM"/>
    </source>
</evidence>
<dbReference type="Proteomes" id="UP000295281">
    <property type="component" value="Unassembled WGS sequence"/>
</dbReference>
<feature type="region of interest" description="Disordered" evidence="1">
    <location>
        <begin position="72"/>
        <end position="96"/>
    </location>
</feature>
<dbReference type="AlphaFoldDB" id="A0A4R6V3M2"/>
<organism evidence="2 3">
    <name type="scientific">Actinorugispora endophytica</name>
    <dbReference type="NCBI Taxonomy" id="1605990"/>
    <lineage>
        <taxon>Bacteria</taxon>
        <taxon>Bacillati</taxon>
        <taxon>Actinomycetota</taxon>
        <taxon>Actinomycetes</taxon>
        <taxon>Streptosporangiales</taxon>
        <taxon>Nocardiopsidaceae</taxon>
        <taxon>Actinorugispora</taxon>
    </lineage>
</organism>
<protein>
    <recommendedName>
        <fullName evidence="4">Transglycosylase-like protein with SLT domain</fullName>
    </recommendedName>
</protein>
<dbReference type="InterPro" id="IPR023346">
    <property type="entry name" value="Lysozyme-like_dom_sf"/>
</dbReference>
<feature type="region of interest" description="Disordered" evidence="1">
    <location>
        <begin position="174"/>
        <end position="218"/>
    </location>
</feature>
<feature type="compositionally biased region" description="Low complexity" evidence="1">
    <location>
        <begin position="181"/>
        <end position="192"/>
    </location>
</feature>
<proteinExistence type="predicted"/>
<reference evidence="2 3" key="1">
    <citation type="submission" date="2019-03" db="EMBL/GenBank/DDBJ databases">
        <title>Genomic Encyclopedia of Type Strains, Phase IV (KMG-IV): sequencing the most valuable type-strain genomes for metagenomic binning, comparative biology and taxonomic classification.</title>
        <authorList>
            <person name="Goeker M."/>
        </authorList>
    </citation>
    <scope>NUCLEOTIDE SEQUENCE [LARGE SCALE GENOMIC DNA]</scope>
    <source>
        <strain evidence="2 3">DSM 46770</strain>
    </source>
</reference>
<gene>
    <name evidence="2" type="ORF">EV190_101130</name>
</gene>
<feature type="compositionally biased region" description="Acidic residues" evidence="1">
    <location>
        <begin position="196"/>
        <end position="207"/>
    </location>
</feature>
<dbReference type="EMBL" id="SNYN01000001">
    <property type="protein sequence ID" value="TDQ54814.1"/>
    <property type="molecule type" value="Genomic_DNA"/>
</dbReference>
<sequence>MVTYRVVIHLISISVLCACDHAAGWVPFPKSPESRADRVLDAGTPFSERAMISGDTGGRWYLPNPARHRLRETPDTRSGARSIACGPPGVRPSKGQPLLKNRISLRVATAAGAAAVVVAGTAFGVSAFADVGAGPDQTASVAVLPGVPEAEETPFFPEPEADDAESRQTLLQDAGSRRDQVVGSGSVSTEGSLEQEKEEEEEEEEETSSGGGGAAVPAGSSKEIALQMLPDYGWGEDQFSGCLEPLWEKESNWNHLAENPSSGAYGIPQSLPGDKMASAGSDWQTNPATQIKWGLGYIQDRYGSPCEAWAHSQSVGWY</sequence>
<dbReference type="SUPFAM" id="SSF53955">
    <property type="entry name" value="Lysozyme-like"/>
    <property type="match status" value="1"/>
</dbReference>
<evidence type="ECO:0000313" key="3">
    <source>
        <dbReference type="Proteomes" id="UP000295281"/>
    </source>
</evidence>
<name>A0A4R6V3M2_9ACTN</name>
<keyword evidence="3" id="KW-1185">Reference proteome</keyword>
<evidence type="ECO:0000256" key="1">
    <source>
        <dbReference type="SAM" id="MobiDB-lite"/>
    </source>
</evidence>
<dbReference type="PROSITE" id="PS51257">
    <property type="entry name" value="PROKAR_LIPOPROTEIN"/>
    <property type="match status" value="1"/>
</dbReference>
<comment type="caution">
    <text evidence="2">The sequence shown here is derived from an EMBL/GenBank/DDBJ whole genome shotgun (WGS) entry which is preliminary data.</text>
</comment>
<accession>A0A4R6V3M2</accession>
<evidence type="ECO:0000313" key="2">
    <source>
        <dbReference type="EMBL" id="TDQ54814.1"/>
    </source>
</evidence>
<feature type="region of interest" description="Disordered" evidence="1">
    <location>
        <begin position="150"/>
        <end position="169"/>
    </location>
</feature>